<keyword evidence="11" id="KW-1185">Reference proteome</keyword>
<reference evidence="10 11" key="1">
    <citation type="submission" date="2021-02" db="EMBL/GenBank/DDBJ databases">
        <title>Genome assembly of Pseudopithomyces chartarum.</title>
        <authorList>
            <person name="Jauregui R."/>
            <person name="Singh J."/>
            <person name="Voisey C."/>
        </authorList>
    </citation>
    <scope>NUCLEOTIDE SEQUENCE [LARGE SCALE GENOMIC DNA]</scope>
    <source>
        <strain evidence="10 11">AGR01</strain>
    </source>
</reference>
<gene>
    <name evidence="10" type="ORF">GRF29_19g501846</name>
</gene>
<feature type="region of interest" description="Disordered" evidence="8">
    <location>
        <begin position="1"/>
        <end position="67"/>
    </location>
</feature>
<evidence type="ECO:0000313" key="11">
    <source>
        <dbReference type="Proteomes" id="UP001280581"/>
    </source>
</evidence>
<feature type="region of interest" description="Disordered" evidence="8">
    <location>
        <begin position="507"/>
        <end position="530"/>
    </location>
</feature>
<keyword evidence="6" id="KW-0482">Metalloprotease</keyword>
<dbReference type="CDD" id="cd06228">
    <property type="entry name" value="M14-like"/>
    <property type="match status" value="1"/>
</dbReference>
<organism evidence="10 11">
    <name type="scientific">Pseudopithomyces chartarum</name>
    <dbReference type="NCBI Taxonomy" id="1892770"/>
    <lineage>
        <taxon>Eukaryota</taxon>
        <taxon>Fungi</taxon>
        <taxon>Dikarya</taxon>
        <taxon>Ascomycota</taxon>
        <taxon>Pezizomycotina</taxon>
        <taxon>Dothideomycetes</taxon>
        <taxon>Pleosporomycetidae</taxon>
        <taxon>Pleosporales</taxon>
        <taxon>Massarineae</taxon>
        <taxon>Didymosphaeriaceae</taxon>
        <taxon>Pseudopithomyces</taxon>
    </lineage>
</organism>
<feature type="compositionally biased region" description="Low complexity" evidence="8">
    <location>
        <begin position="135"/>
        <end position="154"/>
    </location>
</feature>
<sequence>MPIRKTKTKTKTKTKGTRHQKIAPRPSQSAPPAPPTLSTSQSHPPRPPPSAPPAPTTLSSSQTYSPLPPQLANKMVSLIHLSTQIESLSQALSYGLFATPSDQHAATTRMTTLRTKYTAFRTHVDSELTSLGYLPSHTNTPFPPSSSSSSKQPPKLMTDVSKTPGPYTAWHKHKYGPTSPRYTVDKALKRKAEKMANTPGGMRAGKKQRGEMESDYVETDSMKYSLVASLILQSTVVLGDLLPVHFKAPSPAHFHDVVRNDTYDFGCRPVAQPTEDGQFKLAAWLSEAQIVELEKHYELDSDISIQRNLVKRAANAPIGTGDRFSSGTIAPKGLGTQASGTTISSILNINEITSALNALASVYGVPLITLPNKTFEGRSQVVGYVGAGTDKSKYHLFLSAGIHARERGGPDNLIYWISDLLAANKAGTGLTYGKKTYTNAQVKSVLAAGIVFFPAVNPDGIAYDQKNGNLWRKNRNTKSGSSGSSVGVDLNRNFDFLWNFKKFFAAGESPASTSPSSETFYGTGPASEPETKNHVSIYSTFPKIRWFMDIHSAVGDLLYSWGDDDDQTTSSTMNFLNSAYDGKRGPVGDSAYKEYIPSQDLTNIRSVSTATVNAMKAVGGRSYSSQQAVGLYATSGATDDYAFSRYWQVAGANKVYGYTLEFAPSGNFYPTSSEFNTNILDTNAGFMDWALAAIAVGLE</sequence>
<dbReference type="AlphaFoldDB" id="A0AAN6M4M2"/>
<evidence type="ECO:0000256" key="6">
    <source>
        <dbReference type="ARBA" id="ARBA00023049"/>
    </source>
</evidence>
<feature type="region of interest" description="Disordered" evidence="8">
    <location>
        <begin position="131"/>
        <end position="158"/>
    </location>
</feature>
<dbReference type="PANTHER" id="PTHR11705">
    <property type="entry name" value="PROTEASE FAMILY M14 CARBOXYPEPTIDASE A,B"/>
    <property type="match status" value="1"/>
</dbReference>
<evidence type="ECO:0000256" key="7">
    <source>
        <dbReference type="PROSITE-ProRule" id="PRU01379"/>
    </source>
</evidence>
<dbReference type="FunFam" id="3.40.630.10:FF:000155">
    <property type="entry name" value="Zn-dependent exopeptidase"/>
    <property type="match status" value="1"/>
</dbReference>
<evidence type="ECO:0000256" key="5">
    <source>
        <dbReference type="ARBA" id="ARBA00022833"/>
    </source>
</evidence>
<evidence type="ECO:0000256" key="4">
    <source>
        <dbReference type="ARBA" id="ARBA00022801"/>
    </source>
</evidence>
<dbReference type="SUPFAM" id="SSF53187">
    <property type="entry name" value="Zn-dependent exopeptidases"/>
    <property type="match status" value="1"/>
</dbReference>
<evidence type="ECO:0000313" key="10">
    <source>
        <dbReference type="EMBL" id="KAK3214559.1"/>
    </source>
</evidence>
<dbReference type="Gene3D" id="3.40.630.10">
    <property type="entry name" value="Zn peptidases"/>
    <property type="match status" value="1"/>
</dbReference>
<dbReference type="GO" id="GO:0008270">
    <property type="term" value="F:zinc ion binding"/>
    <property type="evidence" value="ECO:0007669"/>
    <property type="project" value="InterPro"/>
</dbReference>
<feature type="compositionally biased region" description="Pro residues" evidence="8">
    <location>
        <begin position="44"/>
        <end position="55"/>
    </location>
</feature>
<proteinExistence type="inferred from homology"/>
<evidence type="ECO:0000259" key="9">
    <source>
        <dbReference type="PROSITE" id="PS52035"/>
    </source>
</evidence>
<accession>A0AAN6M4M2</accession>
<dbReference type="PANTHER" id="PTHR11705:SF143">
    <property type="entry name" value="SLL0236 PROTEIN"/>
    <property type="match status" value="1"/>
</dbReference>
<dbReference type="Pfam" id="PF00246">
    <property type="entry name" value="Peptidase_M14"/>
    <property type="match status" value="1"/>
</dbReference>
<keyword evidence="3" id="KW-0645">Protease</keyword>
<protein>
    <recommendedName>
        <fullName evidence="9">Peptidase M14 domain-containing protein</fullName>
    </recommendedName>
</protein>
<comment type="cofactor">
    <cofactor evidence="1">
        <name>Zn(2+)</name>
        <dbReference type="ChEBI" id="CHEBI:29105"/>
    </cofactor>
</comment>
<name>A0AAN6M4M2_9PLEO</name>
<comment type="similarity">
    <text evidence="2 7">Belongs to the peptidase M14 family.</text>
</comment>
<dbReference type="InterPro" id="IPR000834">
    <property type="entry name" value="Peptidase_M14"/>
</dbReference>
<feature type="domain" description="Peptidase M14" evidence="9">
    <location>
        <begin position="345"/>
        <end position="693"/>
    </location>
</feature>
<comment type="caution">
    <text evidence="10">The sequence shown here is derived from an EMBL/GenBank/DDBJ whole genome shotgun (WGS) entry which is preliminary data.</text>
</comment>
<dbReference type="PROSITE" id="PS52035">
    <property type="entry name" value="PEPTIDASE_M14"/>
    <property type="match status" value="1"/>
</dbReference>
<keyword evidence="4" id="KW-0378">Hydrolase</keyword>
<dbReference type="GO" id="GO:0006508">
    <property type="term" value="P:proteolysis"/>
    <property type="evidence" value="ECO:0007669"/>
    <property type="project" value="UniProtKB-KW"/>
</dbReference>
<evidence type="ECO:0000256" key="3">
    <source>
        <dbReference type="ARBA" id="ARBA00022670"/>
    </source>
</evidence>
<evidence type="ECO:0000256" key="2">
    <source>
        <dbReference type="ARBA" id="ARBA00005988"/>
    </source>
</evidence>
<dbReference type="GO" id="GO:0004181">
    <property type="term" value="F:metallocarboxypeptidase activity"/>
    <property type="evidence" value="ECO:0007669"/>
    <property type="project" value="InterPro"/>
</dbReference>
<evidence type="ECO:0000256" key="8">
    <source>
        <dbReference type="SAM" id="MobiDB-lite"/>
    </source>
</evidence>
<keyword evidence="5" id="KW-0862">Zinc</keyword>
<dbReference type="SMART" id="SM00631">
    <property type="entry name" value="Zn_pept"/>
    <property type="match status" value="1"/>
</dbReference>
<dbReference type="Proteomes" id="UP001280581">
    <property type="component" value="Unassembled WGS sequence"/>
</dbReference>
<feature type="active site" description="Proton donor/acceptor" evidence="7">
    <location>
        <position position="661"/>
    </location>
</feature>
<dbReference type="EMBL" id="WVTA01000003">
    <property type="protein sequence ID" value="KAK3214559.1"/>
    <property type="molecule type" value="Genomic_DNA"/>
</dbReference>
<feature type="compositionally biased region" description="Basic residues" evidence="8">
    <location>
        <begin position="1"/>
        <end position="22"/>
    </location>
</feature>
<evidence type="ECO:0000256" key="1">
    <source>
        <dbReference type="ARBA" id="ARBA00001947"/>
    </source>
</evidence>
<feature type="compositionally biased region" description="Low complexity" evidence="8">
    <location>
        <begin position="507"/>
        <end position="519"/>
    </location>
</feature>